<keyword evidence="3" id="KW-1185">Reference proteome</keyword>
<organism evidence="2 3">
    <name type="scientific">Pleurodeles waltl</name>
    <name type="common">Iberian ribbed newt</name>
    <dbReference type="NCBI Taxonomy" id="8319"/>
    <lineage>
        <taxon>Eukaryota</taxon>
        <taxon>Metazoa</taxon>
        <taxon>Chordata</taxon>
        <taxon>Craniata</taxon>
        <taxon>Vertebrata</taxon>
        <taxon>Euteleostomi</taxon>
        <taxon>Amphibia</taxon>
        <taxon>Batrachia</taxon>
        <taxon>Caudata</taxon>
        <taxon>Salamandroidea</taxon>
        <taxon>Salamandridae</taxon>
        <taxon>Pleurodelinae</taxon>
        <taxon>Pleurodeles</taxon>
    </lineage>
</organism>
<dbReference type="EMBL" id="JANPWB010000008">
    <property type="protein sequence ID" value="KAJ1160146.1"/>
    <property type="molecule type" value="Genomic_DNA"/>
</dbReference>
<proteinExistence type="predicted"/>
<name>A0AAV7S574_PLEWA</name>
<comment type="caution">
    <text evidence="2">The sequence shown here is derived from an EMBL/GenBank/DDBJ whole genome shotgun (WGS) entry which is preliminary data.</text>
</comment>
<protein>
    <submittedName>
        <fullName evidence="2">Uncharacterized protein</fullName>
    </submittedName>
</protein>
<dbReference type="AlphaFoldDB" id="A0AAV7S574"/>
<feature type="region of interest" description="Disordered" evidence="1">
    <location>
        <begin position="117"/>
        <end position="160"/>
    </location>
</feature>
<evidence type="ECO:0000256" key="1">
    <source>
        <dbReference type="SAM" id="MobiDB-lite"/>
    </source>
</evidence>
<reference evidence="2" key="1">
    <citation type="journal article" date="2022" name="bioRxiv">
        <title>Sequencing and chromosome-scale assembly of the giantPleurodeles waltlgenome.</title>
        <authorList>
            <person name="Brown T."/>
            <person name="Elewa A."/>
            <person name="Iarovenko S."/>
            <person name="Subramanian E."/>
            <person name="Araus A.J."/>
            <person name="Petzold A."/>
            <person name="Susuki M."/>
            <person name="Suzuki K.-i.T."/>
            <person name="Hayashi T."/>
            <person name="Toyoda A."/>
            <person name="Oliveira C."/>
            <person name="Osipova E."/>
            <person name="Leigh N.D."/>
            <person name="Simon A."/>
            <person name="Yun M.H."/>
        </authorList>
    </citation>
    <scope>NUCLEOTIDE SEQUENCE</scope>
    <source>
        <strain evidence="2">20211129_DDA</strain>
        <tissue evidence="2">Liver</tissue>
    </source>
</reference>
<accession>A0AAV7S574</accession>
<dbReference type="Proteomes" id="UP001066276">
    <property type="component" value="Chromosome 4_2"/>
</dbReference>
<evidence type="ECO:0000313" key="2">
    <source>
        <dbReference type="EMBL" id="KAJ1160146.1"/>
    </source>
</evidence>
<evidence type="ECO:0000313" key="3">
    <source>
        <dbReference type="Proteomes" id="UP001066276"/>
    </source>
</evidence>
<sequence>MRLTPYELMDGSLTAYSSLRLGPPISARGHSSIQPLGEHPPHCCGPGSHWRSPPPIRCFVREAWPSGPLRPPPSLRLSCCGCGCPSLSARVSPETTLRASIGRRNLPALRSANFATGRRGHLARSRAQGWTSTSLPPVRQHSGTCRPARSPARPPPSPIWRVSGKALSPGLPRSQQHPLLLCRIVRSFRSRRHRLLPRNHTQMYRIPDCV</sequence>
<gene>
    <name evidence="2" type="ORF">NDU88_000648</name>
</gene>